<reference evidence="2 3" key="1">
    <citation type="journal article" date="2015" name="Nature">
        <title>rRNA introns, odd ribosomes, and small enigmatic genomes across a large radiation of phyla.</title>
        <authorList>
            <person name="Brown C.T."/>
            <person name="Hug L.A."/>
            <person name="Thomas B.C."/>
            <person name="Sharon I."/>
            <person name="Castelle C.J."/>
            <person name="Singh A."/>
            <person name="Wilkins M.J."/>
            <person name="Williams K.H."/>
            <person name="Banfield J.F."/>
        </authorList>
    </citation>
    <scope>NUCLEOTIDE SEQUENCE [LARGE SCALE GENOMIC DNA]</scope>
</reference>
<dbReference type="SUPFAM" id="SSF51735">
    <property type="entry name" value="NAD(P)-binding Rossmann-fold domains"/>
    <property type="match status" value="1"/>
</dbReference>
<comment type="similarity">
    <text evidence="1">Belongs to the short-chain dehydrogenases/reductases (SDR) family.</text>
</comment>
<sequence length="285" mass="32219">MKTVLITGTSSGFGYLTAFKFAKAGYKVFATARDVTSKSMIQMKEIALKEKLDIEQLEIDVTNQETIDNVTHIFKKRRERIDVLVNNAGYGILGPIETFSVEDIERQMNTNFLGVVRMVKSFLPLMREQGGGMIINISSASVNGSIPFYGVYAASKAAVDRYSQALRSEVRQFGIKVAMVEPGGFNTHFGKNVEGLDEEKIKETVYGKWFKKLTAKRKALKIDTKKGIMGWLRDPKWVVNKVYRVANTKNPPLRNLVGWDAYALSLGKRVIPDFIWDWIVRAYVK</sequence>
<dbReference type="PRINTS" id="PR00080">
    <property type="entry name" value="SDRFAMILY"/>
</dbReference>
<evidence type="ECO:0000256" key="1">
    <source>
        <dbReference type="RuleBase" id="RU000363"/>
    </source>
</evidence>
<dbReference type="PROSITE" id="PS00061">
    <property type="entry name" value="ADH_SHORT"/>
    <property type="match status" value="1"/>
</dbReference>
<evidence type="ECO:0000313" key="2">
    <source>
        <dbReference type="EMBL" id="KKR06482.1"/>
    </source>
</evidence>
<name>A0A0G0QXV9_9BACT</name>
<dbReference type="Proteomes" id="UP000034799">
    <property type="component" value="Unassembled WGS sequence"/>
</dbReference>
<dbReference type="InterPro" id="IPR051911">
    <property type="entry name" value="SDR_oxidoreductase"/>
</dbReference>
<dbReference type="Gene3D" id="3.40.50.720">
    <property type="entry name" value="NAD(P)-binding Rossmann-like Domain"/>
    <property type="match status" value="1"/>
</dbReference>
<dbReference type="PANTHER" id="PTHR43976:SF9">
    <property type="entry name" value="OXIDOREDUCTASE"/>
    <property type="match status" value="1"/>
</dbReference>
<dbReference type="STRING" id="1619100.UT34_C0001G0523"/>
<comment type="caution">
    <text evidence="2">The sequence shown here is derived from an EMBL/GenBank/DDBJ whole genome shotgun (WGS) entry which is preliminary data.</text>
</comment>
<dbReference type="EMBL" id="LBWK01000001">
    <property type="protein sequence ID" value="KKR06482.1"/>
    <property type="molecule type" value="Genomic_DNA"/>
</dbReference>
<dbReference type="Pfam" id="PF00106">
    <property type="entry name" value="adh_short"/>
    <property type="match status" value="1"/>
</dbReference>
<dbReference type="PRINTS" id="PR00081">
    <property type="entry name" value="GDHRDH"/>
</dbReference>
<organism evidence="2 3">
    <name type="scientific">candidate division WS6 bacterium GW2011_GWF2_39_15</name>
    <dbReference type="NCBI Taxonomy" id="1619100"/>
    <lineage>
        <taxon>Bacteria</taxon>
        <taxon>Candidatus Dojkabacteria</taxon>
    </lineage>
</organism>
<evidence type="ECO:0000313" key="3">
    <source>
        <dbReference type="Proteomes" id="UP000034799"/>
    </source>
</evidence>
<dbReference type="InterPro" id="IPR002347">
    <property type="entry name" value="SDR_fam"/>
</dbReference>
<dbReference type="PANTHER" id="PTHR43976">
    <property type="entry name" value="SHORT CHAIN DEHYDROGENASE"/>
    <property type="match status" value="1"/>
</dbReference>
<gene>
    <name evidence="2" type="ORF">UT34_C0001G0523</name>
</gene>
<accession>A0A0G0QXV9</accession>
<protein>
    <submittedName>
        <fullName evidence="2">Uncharacterized protein</fullName>
    </submittedName>
</protein>
<dbReference type="CDD" id="cd05374">
    <property type="entry name" value="17beta-HSD-like_SDR_c"/>
    <property type="match status" value="1"/>
</dbReference>
<dbReference type="AlphaFoldDB" id="A0A0G0QXV9"/>
<dbReference type="InterPro" id="IPR036291">
    <property type="entry name" value="NAD(P)-bd_dom_sf"/>
</dbReference>
<dbReference type="InterPro" id="IPR020904">
    <property type="entry name" value="Sc_DH/Rdtase_CS"/>
</dbReference>
<proteinExistence type="inferred from homology"/>